<dbReference type="RefSeq" id="XP_013385947.1">
    <property type="nucleotide sequence ID" value="XM_013530493.1"/>
</dbReference>
<evidence type="ECO:0000256" key="2">
    <source>
        <dbReference type="SAM" id="SignalP"/>
    </source>
</evidence>
<feature type="chain" id="PRO_5010331731" evidence="2">
    <location>
        <begin position="27"/>
        <end position="354"/>
    </location>
</feature>
<dbReference type="InParanoid" id="A0A1S3HIV5"/>
<dbReference type="KEGG" id="lak:106155598"/>
<feature type="compositionally biased region" description="Basic and acidic residues" evidence="1">
    <location>
        <begin position="154"/>
        <end position="173"/>
    </location>
</feature>
<feature type="region of interest" description="Disordered" evidence="1">
    <location>
        <begin position="147"/>
        <end position="173"/>
    </location>
</feature>
<keyword evidence="3" id="KW-1185">Reference proteome</keyword>
<reference evidence="4" key="1">
    <citation type="submission" date="2025-08" db="UniProtKB">
        <authorList>
            <consortium name="RefSeq"/>
        </authorList>
    </citation>
    <scope>IDENTIFICATION</scope>
    <source>
        <tissue evidence="4">Gonads</tissue>
    </source>
</reference>
<accession>A0A1S3HIV5</accession>
<organism evidence="3 4">
    <name type="scientific">Lingula anatina</name>
    <name type="common">Brachiopod</name>
    <name type="synonym">Lingula unguis</name>
    <dbReference type="NCBI Taxonomy" id="7574"/>
    <lineage>
        <taxon>Eukaryota</taxon>
        <taxon>Metazoa</taxon>
        <taxon>Spiralia</taxon>
        <taxon>Lophotrochozoa</taxon>
        <taxon>Brachiopoda</taxon>
        <taxon>Linguliformea</taxon>
        <taxon>Lingulata</taxon>
        <taxon>Lingulida</taxon>
        <taxon>Linguloidea</taxon>
        <taxon>Lingulidae</taxon>
        <taxon>Lingula</taxon>
    </lineage>
</organism>
<proteinExistence type="predicted"/>
<evidence type="ECO:0000313" key="3">
    <source>
        <dbReference type="Proteomes" id="UP000085678"/>
    </source>
</evidence>
<dbReference type="GeneID" id="106155598"/>
<name>A0A1S3HIV5_LINAN</name>
<evidence type="ECO:0000313" key="4">
    <source>
        <dbReference type="RefSeq" id="XP_013385947.1"/>
    </source>
</evidence>
<feature type="signal peptide" evidence="2">
    <location>
        <begin position="1"/>
        <end position="26"/>
    </location>
</feature>
<protein>
    <submittedName>
        <fullName evidence="4">Uncharacterized protein LOC106155598</fullName>
    </submittedName>
</protein>
<gene>
    <name evidence="4" type="primary">LOC106155598</name>
</gene>
<dbReference type="AlphaFoldDB" id="A0A1S3HIV5"/>
<keyword evidence="2" id="KW-0732">Signal</keyword>
<evidence type="ECO:0000256" key="1">
    <source>
        <dbReference type="SAM" id="MobiDB-lite"/>
    </source>
</evidence>
<dbReference type="Proteomes" id="UP000085678">
    <property type="component" value="Unplaced"/>
</dbReference>
<sequence>MAARSRWNAVWIPIFFLSFHNSAVTCRKGEIYEHFLTSSARGEKFIHHDMFMISSPDILTGNTSAFIEYVFNGGEKRATAADGLEDFLRDFKELGNTSRTVNENMLLKTGKTNGRFGEEIPSRLDEGNLNETALWEHRGLAVDPSELQAPVDGKGIKGSDTRSFKEEKPSKYSDFRKGNATSAMNLKSNITGDTENSQYNRVQMENNILFKIINRSGKRNQTGSSQKLYTLRFVETEGREHGSHKRVGDVVMATATRGHGRRKRTPGRRCWMDCIWRWKYGFLKCGFYDKLTMCGGGDYMVRYYDVAKTYHAHCWPGKGSYGITRNRKFIWVYKCEGKFVVKYKKYLGCKPVCY</sequence>